<gene>
    <name evidence="7" type="ORF">ACFFGN_15220</name>
</gene>
<evidence type="ECO:0000256" key="2">
    <source>
        <dbReference type="ARBA" id="ARBA00022603"/>
    </source>
</evidence>
<keyword evidence="4" id="KW-0949">S-adenosyl-L-methionine</keyword>
<dbReference type="NCBIfam" id="TIGR03704">
    <property type="entry name" value="PrmC_rel_meth"/>
    <property type="match status" value="1"/>
</dbReference>
<dbReference type="Proteomes" id="UP001589890">
    <property type="component" value="Unassembled WGS sequence"/>
</dbReference>
<evidence type="ECO:0000313" key="8">
    <source>
        <dbReference type="Proteomes" id="UP001589890"/>
    </source>
</evidence>
<evidence type="ECO:0000256" key="5">
    <source>
        <dbReference type="ARBA" id="ARBA00048391"/>
    </source>
</evidence>
<sequence length="270" mass="28172">MVAPSRSAVVGTLRAAGCVFAEDEADLLIGTAATGAVLTAMIARRVSGEPLEQVVGWALFRGLRISLDPGVFVPRRRSEFLVEQAIHLSPRQRKTVVVDLCCGSGALGIALADALDDVELVAADVDPAAVRCARRNVEAVGGTVFEGDLFAPLPPDLAGRVDVLLANVPYVPTEAVALMPPEARLHEPRVALDGGADGLDVLRRVAAEAPGWLAPGGHLLVETSDRQAAEATQVMAAGGLTAQTTYDEDRGATVVIGHKAEPRPTGRADR</sequence>
<dbReference type="PANTHER" id="PTHR18895:SF74">
    <property type="entry name" value="MTRF1L RELEASE FACTOR GLUTAMINE METHYLTRANSFERASE"/>
    <property type="match status" value="1"/>
</dbReference>
<dbReference type="NCBIfam" id="TIGR00536">
    <property type="entry name" value="hemK_fam"/>
    <property type="match status" value="1"/>
</dbReference>
<evidence type="ECO:0000259" key="6">
    <source>
        <dbReference type="Pfam" id="PF05175"/>
    </source>
</evidence>
<name>A0ABV6QLC3_9ACTN</name>
<dbReference type="InterPro" id="IPR022446">
    <property type="entry name" value="MeTrfrase_put"/>
</dbReference>
<comment type="catalytic activity">
    <reaction evidence="5">
        <text>L-glutaminyl-[peptide chain release factor] + S-adenosyl-L-methionine = N(5)-methyl-L-glutaminyl-[peptide chain release factor] + S-adenosyl-L-homocysteine + H(+)</text>
        <dbReference type="Rhea" id="RHEA:42896"/>
        <dbReference type="Rhea" id="RHEA-COMP:10271"/>
        <dbReference type="Rhea" id="RHEA-COMP:10272"/>
        <dbReference type="ChEBI" id="CHEBI:15378"/>
        <dbReference type="ChEBI" id="CHEBI:30011"/>
        <dbReference type="ChEBI" id="CHEBI:57856"/>
        <dbReference type="ChEBI" id="CHEBI:59789"/>
        <dbReference type="ChEBI" id="CHEBI:61891"/>
        <dbReference type="EC" id="2.1.1.297"/>
    </reaction>
</comment>
<dbReference type="InterPro" id="IPR050320">
    <property type="entry name" value="N5-glutamine_MTase"/>
</dbReference>
<dbReference type="CDD" id="cd02440">
    <property type="entry name" value="AdoMet_MTases"/>
    <property type="match status" value="1"/>
</dbReference>
<accession>A0ABV6QLC3</accession>
<proteinExistence type="predicted"/>
<dbReference type="EC" id="2.1.1.297" evidence="1"/>
<evidence type="ECO:0000256" key="1">
    <source>
        <dbReference type="ARBA" id="ARBA00012771"/>
    </source>
</evidence>
<evidence type="ECO:0000256" key="3">
    <source>
        <dbReference type="ARBA" id="ARBA00022679"/>
    </source>
</evidence>
<keyword evidence="2" id="KW-0489">Methyltransferase</keyword>
<dbReference type="RefSeq" id="WP_380047835.1">
    <property type="nucleotide sequence ID" value="NZ_JBHLTC010000018.1"/>
</dbReference>
<keyword evidence="3" id="KW-0808">Transferase</keyword>
<dbReference type="Gene3D" id="3.40.50.150">
    <property type="entry name" value="Vaccinia Virus protein VP39"/>
    <property type="match status" value="1"/>
</dbReference>
<organism evidence="7 8">
    <name type="scientific">Kribbella deserti</name>
    <dbReference type="NCBI Taxonomy" id="1926257"/>
    <lineage>
        <taxon>Bacteria</taxon>
        <taxon>Bacillati</taxon>
        <taxon>Actinomycetota</taxon>
        <taxon>Actinomycetes</taxon>
        <taxon>Propionibacteriales</taxon>
        <taxon>Kribbellaceae</taxon>
        <taxon>Kribbella</taxon>
    </lineage>
</organism>
<dbReference type="InterPro" id="IPR004556">
    <property type="entry name" value="HemK-like"/>
</dbReference>
<dbReference type="InterPro" id="IPR029063">
    <property type="entry name" value="SAM-dependent_MTases_sf"/>
</dbReference>
<protein>
    <recommendedName>
        <fullName evidence="1">peptide chain release factor N(5)-glutamine methyltransferase</fullName>
        <ecNumber evidence="1">2.1.1.297</ecNumber>
    </recommendedName>
</protein>
<evidence type="ECO:0000313" key="7">
    <source>
        <dbReference type="EMBL" id="MFC0625430.1"/>
    </source>
</evidence>
<dbReference type="Pfam" id="PF05175">
    <property type="entry name" value="MTS"/>
    <property type="match status" value="1"/>
</dbReference>
<dbReference type="InterPro" id="IPR007848">
    <property type="entry name" value="Small_mtfrase_dom"/>
</dbReference>
<evidence type="ECO:0000256" key="4">
    <source>
        <dbReference type="ARBA" id="ARBA00022691"/>
    </source>
</evidence>
<reference evidence="7 8" key="1">
    <citation type="submission" date="2024-09" db="EMBL/GenBank/DDBJ databases">
        <authorList>
            <person name="Sun Q."/>
            <person name="Mori K."/>
        </authorList>
    </citation>
    <scope>NUCLEOTIDE SEQUENCE [LARGE SCALE GENOMIC DNA]</scope>
    <source>
        <strain evidence="7 8">CGMCC 1.15906</strain>
    </source>
</reference>
<dbReference type="SUPFAM" id="SSF53335">
    <property type="entry name" value="S-adenosyl-L-methionine-dependent methyltransferases"/>
    <property type="match status" value="1"/>
</dbReference>
<comment type="caution">
    <text evidence="7">The sequence shown here is derived from an EMBL/GenBank/DDBJ whole genome shotgun (WGS) entry which is preliminary data.</text>
</comment>
<keyword evidence="8" id="KW-1185">Reference proteome</keyword>
<dbReference type="PANTHER" id="PTHR18895">
    <property type="entry name" value="HEMK METHYLTRANSFERASE"/>
    <property type="match status" value="1"/>
</dbReference>
<feature type="domain" description="Methyltransferase small" evidence="6">
    <location>
        <begin position="68"/>
        <end position="175"/>
    </location>
</feature>
<dbReference type="EMBL" id="JBHLTC010000018">
    <property type="protein sequence ID" value="MFC0625430.1"/>
    <property type="molecule type" value="Genomic_DNA"/>
</dbReference>